<dbReference type="EnsemblPlants" id="OGLUM08G14340.2">
    <property type="protein sequence ID" value="OGLUM08G14340.2"/>
    <property type="gene ID" value="OGLUM08G14340"/>
</dbReference>
<keyword evidence="5 14" id="KW-0444">Lipid biosynthesis</keyword>
<comment type="similarity">
    <text evidence="3 14">Belongs to the very long-chain fatty acids dehydratase HACD family.</text>
</comment>
<evidence type="ECO:0000256" key="10">
    <source>
        <dbReference type="ARBA" id="ARBA00023136"/>
    </source>
</evidence>
<evidence type="ECO:0000256" key="3">
    <source>
        <dbReference type="ARBA" id="ARBA00007811"/>
    </source>
</evidence>
<evidence type="ECO:0000256" key="9">
    <source>
        <dbReference type="ARBA" id="ARBA00023098"/>
    </source>
</evidence>
<dbReference type="Proteomes" id="UP000026961">
    <property type="component" value="Chromosome 8"/>
</dbReference>
<keyword evidence="9 14" id="KW-0443">Lipid metabolism</keyword>
<dbReference type="GO" id="GO:0030497">
    <property type="term" value="P:fatty acid elongation"/>
    <property type="evidence" value="ECO:0007669"/>
    <property type="project" value="TreeGrafter"/>
</dbReference>
<accession>A0A0E0AUZ3</accession>
<dbReference type="GO" id="GO:0102158">
    <property type="term" value="F:very-long-chain (3R)-3-hydroxyacyl-CoA dehydratase activity"/>
    <property type="evidence" value="ECO:0007669"/>
    <property type="project" value="UniProtKB-EC"/>
</dbReference>
<dbReference type="STRING" id="40148.A0A0E0AUZ3"/>
<dbReference type="Pfam" id="PF04387">
    <property type="entry name" value="PTPLA"/>
    <property type="match status" value="1"/>
</dbReference>
<dbReference type="PANTHER" id="PTHR11035">
    <property type="entry name" value="VERY-LONG-CHAIN (3R)-3-HYDROXYACYL-COA DEHYDRATASE"/>
    <property type="match status" value="1"/>
</dbReference>
<keyword evidence="14" id="KW-0256">Endoplasmic reticulum</keyword>
<dbReference type="eggNOG" id="KOG3187">
    <property type="taxonomic scope" value="Eukaryota"/>
</dbReference>
<comment type="function">
    <text evidence="14">Catalyzes the third of the four reactions of the long-chain fatty acids elongation cycle. This endoplasmic reticulum-bound enzymatic process, allows the addition of two carbons to the chain of long- and very long-chain fatty acids/VLCFAs per cycle. This enzyme catalyzes the dehydration of the 3-hydroxyacyl-CoA intermediate into trans-2,3-enoyl-CoA, within each cycle of fatty acid elongation. Thereby, it participates to the production of VLCFAs of different chain lengths that are involved in multiple biological processes as precursors of membrane lipids and lipid mediators.</text>
</comment>
<keyword evidence="16" id="KW-1185">Reference proteome</keyword>
<sequence>MLSHIDWWNRVSRSKPLATIPTSSSISHISAMAGNASVMRRLYLSFYNWIVFIGWVQVSWSMILALLENGYEAVYAAVEQHLLFAQTAAIMEILHSIVGLVRSPVSSTIPQITGRLFMIWGILWSFPETHTHIFVTSLLISWCITEVTRYCFYGMKESFGFTPSWLLWLRYSTFIVCLPVGTVSEVGLVYIILPFMKASGKYCLRMPNKWNFSFTYFYASIFFMVLYAPVYPRLFRYLIAQRKKALAKAKTTKLYSRAIYSDFCSRLQLRLLPFLEQISKSVLEWKCRNTDYLFPW</sequence>
<evidence type="ECO:0000313" key="15">
    <source>
        <dbReference type="EnsemblPlants" id="OGLUM08G14340.2"/>
    </source>
</evidence>
<evidence type="ECO:0000256" key="2">
    <source>
        <dbReference type="ARBA" id="ARBA00005194"/>
    </source>
</evidence>
<dbReference type="InterPro" id="IPR007482">
    <property type="entry name" value="Tyr_Pase-like_PTPLA"/>
</dbReference>
<proteinExistence type="inferred from homology"/>
<protein>
    <recommendedName>
        <fullName evidence="4 14">Very-long-chain (3R)-3-hydroxyacyl-CoA dehydratase</fullName>
        <ecNumber evidence="4 14">4.2.1.134</ecNumber>
    </recommendedName>
</protein>
<keyword evidence="12 14" id="KW-0456">Lyase</keyword>
<organism evidence="15">
    <name type="scientific">Oryza glumipatula</name>
    <dbReference type="NCBI Taxonomy" id="40148"/>
    <lineage>
        <taxon>Eukaryota</taxon>
        <taxon>Viridiplantae</taxon>
        <taxon>Streptophyta</taxon>
        <taxon>Embryophyta</taxon>
        <taxon>Tracheophyta</taxon>
        <taxon>Spermatophyta</taxon>
        <taxon>Magnoliopsida</taxon>
        <taxon>Liliopsida</taxon>
        <taxon>Poales</taxon>
        <taxon>Poaceae</taxon>
        <taxon>BOP clade</taxon>
        <taxon>Oryzoideae</taxon>
        <taxon>Oryzeae</taxon>
        <taxon>Oryzinae</taxon>
        <taxon>Oryza</taxon>
    </lineage>
</organism>
<comment type="caution">
    <text evidence="14">Lacks conserved residue(s) required for the propagation of feature annotation.</text>
</comment>
<feature type="transmembrane region" description="Helical" evidence="14">
    <location>
        <begin position="132"/>
        <end position="152"/>
    </location>
</feature>
<evidence type="ECO:0000313" key="16">
    <source>
        <dbReference type="Proteomes" id="UP000026961"/>
    </source>
</evidence>
<dbReference type="GO" id="GO:0005789">
    <property type="term" value="C:endoplasmic reticulum membrane"/>
    <property type="evidence" value="ECO:0007669"/>
    <property type="project" value="UniProtKB-SubCell"/>
</dbReference>
<reference evidence="15" key="2">
    <citation type="submission" date="2018-05" db="EMBL/GenBank/DDBJ databases">
        <title>OgluRS3 (Oryza glumaepatula Reference Sequence Version 3).</title>
        <authorList>
            <person name="Zhang J."/>
            <person name="Kudrna D."/>
            <person name="Lee S."/>
            <person name="Talag J."/>
            <person name="Welchert J."/>
            <person name="Wing R.A."/>
        </authorList>
    </citation>
    <scope>NUCLEOTIDE SEQUENCE [LARGE SCALE GENOMIC DNA]</scope>
</reference>
<keyword evidence="7 14" id="KW-0276">Fatty acid metabolism</keyword>
<comment type="catalytic activity">
    <reaction evidence="13 14">
        <text>a very-long-chain (3R)-3-hydroxyacyl-CoA = a very-long-chain (2E)-enoyl-CoA + H2O</text>
        <dbReference type="Rhea" id="RHEA:45812"/>
        <dbReference type="ChEBI" id="CHEBI:15377"/>
        <dbReference type="ChEBI" id="CHEBI:83728"/>
        <dbReference type="ChEBI" id="CHEBI:85440"/>
        <dbReference type="EC" id="4.2.1.134"/>
    </reaction>
</comment>
<evidence type="ECO:0000256" key="14">
    <source>
        <dbReference type="RuleBase" id="RU363109"/>
    </source>
</evidence>
<dbReference type="AlphaFoldDB" id="A0A0E0AUZ3"/>
<evidence type="ECO:0000256" key="13">
    <source>
        <dbReference type="ARBA" id="ARBA00036671"/>
    </source>
</evidence>
<keyword evidence="10 14" id="KW-0472">Membrane</keyword>
<dbReference type="Gramene" id="OGLUM08G14340.2">
    <property type="protein sequence ID" value="OGLUM08G14340.2"/>
    <property type="gene ID" value="OGLUM08G14340"/>
</dbReference>
<dbReference type="UniPathway" id="UPA00094"/>
<comment type="pathway">
    <text evidence="2 14">Lipid metabolism; fatty acid biosynthesis.</text>
</comment>
<name>A0A0E0AUZ3_9ORYZ</name>
<feature type="transmembrane region" description="Helical" evidence="14">
    <location>
        <begin position="173"/>
        <end position="196"/>
    </location>
</feature>
<evidence type="ECO:0000256" key="1">
    <source>
        <dbReference type="ARBA" id="ARBA00004141"/>
    </source>
</evidence>
<dbReference type="PANTHER" id="PTHR11035:SF3">
    <property type="entry name" value="VERY-LONG-CHAIN (3R)-3-HYDROXYACYL-COA DEHYDRATASE"/>
    <property type="match status" value="1"/>
</dbReference>
<evidence type="ECO:0000256" key="6">
    <source>
        <dbReference type="ARBA" id="ARBA00022692"/>
    </source>
</evidence>
<evidence type="ECO:0000256" key="5">
    <source>
        <dbReference type="ARBA" id="ARBA00022516"/>
    </source>
</evidence>
<dbReference type="EC" id="4.2.1.134" evidence="4 14"/>
<comment type="subcellular location">
    <subcellularLocation>
        <location evidence="14">Endoplasmic reticulum membrane</location>
        <topology evidence="14">Multi-pass membrane protein</topology>
    </subcellularLocation>
    <subcellularLocation>
        <location evidence="1">Membrane</location>
        <topology evidence="1">Multi-pass membrane protein</topology>
    </subcellularLocation>
</comment>
<evidence type="ECO:0000256" key="7">
    <source>
        <dbReference type="ARBA" id="ARBA00022832"/>
    </source>
</evidence>
<keyword evidence="8 14" id="KW-1133">Transmembrane helix</keyword>
<evidence type="ECO:0000256" key="4">
    <source>
        <dbReference type="ARBA" id="ARBA00013122"/>
    </source>
</evidence>
<feature type="transmembrane region" description="Helical" evidence="14">
    <location>
        <begin position="46"/>
        <end position="67"/>
    </location>
</feature>
<dbReference type="GO" id="GO:0042761">
    <property type="term" value="P:very long-chain fatty acid biosynthetic process"/>
    <property type="evidence" value="ECO:0007669"/>
    <property type="project" value="TreeGrafter"/>
</dbReference>
<dbReference type="GO" id="GO:0030148">
    <property type="term" value="P:sphingolipid biosynthetic process"/>
    <property type="evidence" value="ECO:0007669"/>
    <property type="project" value="TreeGrafter"/>
</dbReference>
<evidence type="ECO:0000256" key="12">
    <source>
        <dbReference type="ARBA" id="ARBA00023239"/>
    </source>
</evidence>
<evidence type="ECO:0000256" key="8">
    <source>
        <dbReference type="ARBA" id="ARBA00022989"/>
    </source>
</evidence>
<feature type="transmembrane region" description="Helical" evidence="14">
    <location>
        <begin position="216"/>
        <end position="234"/>
    </location>
</feature>
<evidence type="ECO:0000256" key="11">
    <source>
        <dbReference type="ARBA" id="ARBA00023160"/>
    </source>
</evidence>
<reference evidence="15" key="1">
    <citation type="submission" date="2015-04" db="UniProtKB">
        <authorList>
            <consortium name="EnsemblPlants"/>
        </authorList>
    </citation>
    <scope>IDENTIFICATION</scope>
</reference>
<keyword evidence="6 14" id="KW-0812">Transmembrane</keyword>
<keyword evidence="11 14" id="KW-0275">Fatty acid biosynthesis</keyword>